<evidence type="ECO:0000313" key="1">
    <source>
        <dbReference type="EMBL" id="CSB14591.1"/>
    </source>
</evidence>
<reference evidence="1 2" key="1">
    <citation type="submission" date="2015-07" db="EMBL/GenBank/DDBJ databases">
        <authorList>
            <consortium name="Pathogen Informatics"/>
        </authorList>
    </citation>
    <scope>NUCLEOTIDE SEQUENCE [LARGE SCALE GENOMIC DNA]</scope>
    <source>
        <strain evidence="1 2">A51</strain>
    </source>
</reference>
<gene>
    <name evidence="1" type="ORF">ERS013165_03556</name>
</gene>
<organism evidence="1 2">
    <name type="scientific">Vibrio cholerae</name>
    <dbReference type="NCBI Taxonomy" id="666"/>
    <lineage>
        <taxon>Bacteria</taxon>
        <taxon>Pseudomonadati</taxon>
        <taxon>Pseudomonadota</taxon>
        <taxon>Gammaproteobacteria</taxon>
        <taxon>Vibrionales</taxon>
        <taxon>Vibrionaceae</taxon>
        <taxon>Vibrio</taxon>
    </lineage>
</organism>
<dbReference type="Proteomes" id="UP000044806">
    <property type="component" value="Unassembled WGS sequence"/>
</dbReference>
<accession>A0A655S1S9</accession>
<evidence type="ECO:0000313" key="2">
    <source>
        <dbReference type="Proteomes" id="UP000044806"/>
    </source>
</evidence>
<name>A0A655S1S9_VIBCL</name>
<sequence>MANDRGVVVFNQTIEVFLRMQVDLLFARLVFKTELVKALPLVRLGAQHGFGFVLWQSVWRRIGRMIGAASDNRLVWVAI</sequence>
<dbReference type="AlphaFoldDB" id="A0A655S1S9"/>
<dbReference type="EMBL" id="CWOW01000030">
    <property type="protein sequence ID" value="CSB14591.1"/>
    <property type="molecule type" value="Genomic_DNA"/>
</dbReference>
<proteinExistence type="predicted"/>
<protein>
    <submittedName>
        <fullName evidence="1">Uncharacterized protein</fullName>
    </submittedName>
</protein>